<keyword evidence="2" id="KW-1185">Reference proteome</keyword>
<accession>A0A7E4USR6</accession>
<evidence type="ECO:0000256" key="1">
    <source>
        <dbReference type="SAM" id="MobiDB-lite"/>
    </source>
</evidence>
<feature type="compositionally biased region" description="Low complexity" evidence="1">
    <location>
        <begin position="73"/>
        <end position="90"/>
    </location>
</feature>
<sequence>MVLGLSKQVADAFLPELLKFKTVIFGLNTELNDLIDGQYIRDLMEQLLTNERNQHADEIDGNQEIVNEETMDISDVSTASSSSVMSIEDQ</sequence>
<organism evidence="2 3">
    <name type="scientific">Panagrellus redivivus</name>
    <name type="common">Microworm</name>
    <dbReference type="NCBI Taxonomy" id="6233"/>
    <lineage>
        <taxon>Eukaryota</taxon>
        <taxon>Metazoa</taxon>
        <taxon>Ecdysozoa</taxon>
        <taxon>Nematoda</taxon>
        <taxon>Chromadorea</taxon>
        <taxon>Rhabditida</taxon>
        <taxon>Tylenchina</taxon>
        <taxon>Panagrolaimomorpha</taxon>
        <taxon>Panagrolaimoidea</taxon>
        <taxon>Panagrolaimidae</taxon>
        <taxon>Panagrellus</taxon>
    </lineage>
</organism>
<feature type="region of interest" description="Disordered" evidence="1">
    <location>
        <begin position="55"/>
        <end position="90"/>
    </location>
</feature>
<reference evidence="2" key="1">
    <citation type="journal article" date="2013" name="Genetics">
        <title>The draft genome and transcriptome of Panagrellus redivivus are shaped by the harsh demands of a free-living lifestyle.</title>
        <authorList>
            <person name="Srinivasan J."/>
            <person name="Dillman A.R."/>
            <person name="Macchietto M.G."/>
            <person name="Heikkinen L."/>
            <person name="Lakso M."/>
            <person name="Fracchia K.M."/>
            <person name="Antoshechkin I."/>
            <person name="Mortazavi A."/>
            <person name="Wong G."/>
            <person name="Sternberg P.W."/>
        </authorList>
    </citation>
    <scope>NUCLEOTIDE SEQUENCE [LARGE SCALE GENOMIC DNA]</scope>
    <source>
        <strain evidence="2">MT8872</strain>
    </source>
</reference>
<evidence type="ECO:0000313" key="2">
    <source>
        <dbReference type="Proteomes" id="UP000492821"/>
    </source>
</evidence>
<protein>
    <submittedName>
        <fullName evidence="3">PABC domain-containing protein</fullName>
    </submittedName>
</protein>
<dbReference type="Proteomes" id="UP000492821">
    <property type="component" value="Unassembled WGS sequence"/>
</dbReference>
<name>A0A7E4USR6_PANRE</name>
<reference evidence="3" key="2">
    <citation type="submission" date="2020-10" db="UniProtKB">
        <authorList>
            <consortium name="WormBaseParasite"/>
        </authorList>
    </citation>
    <scope>IDENTIFICATION</scope>
</reference>
<evidence type="ECO:0000313" key="3">
    <source>
        <dbReference type="WBParaSite" id="Pan_g12363.t1"/>
    </source>
</evidence>
<proteinExistence type="predicted"/>
<dbReference type="WBParaSite" id="Pan_g12363.t1">
    <property type="protein sequence ID" value="Pan_g12363.t1"/>
    <property type="gene ID" value="Pan_g12363"/>
</dbReference>
<dbReference type="AlphaFoldDB" id="A0A7E4USR6"/>